<organism evidence="2 3">
    <name type="scientific">Brevibacillus laterosporus</name>
    <name type="common">Bacillus laterosporus</name>
    <dbReference type="NCBI Taxonomy" id="1465"/>
    <lineage>
        <taxon>Bacteria</taxon>
        <taxon>Bacillati</taxon>
        <taxon>Bacillota</taxon>
        <taxon>Bacilli</taxon>
        <taxon>Bacillales</taxon>
        <taxon>Paenibacillaceae</taxon>
        <taxon>Brevibacillus</taxon>
    </lineage>
</organism>
<sequence length="102" mass="12203">MHTVATGGGAMEIFFLVMTLVCSLIAYLFEERLWVTLLRTTDKKEFVQWCKHLEEQGVEYHSKKHLIHENHAWVKVYKVKVPKEQESRVNIQYHEEKMQKRS</sequence>
<dbReference type="AlphaFoldDB" id="A0AAP8U423"/>
<dbReference type="Proteomes" id="UP000239759">
    <property type="component" value="Unassembled WGS sequence"/>
</dbReference>
<comment type="caution">
    <text evidence="2">The sequence shown here is derived from an EMBL/GenBank/DDBJ whole genome shotgun (WGS) entry which is preliminary data.</text>
</comment>
<gene>
    <name evidence="2" type="ORF">C4A77_18610</name>
</gene>
<evidence type="ECO:0000256" key="1">
    <source>
        <dbReference type="SAM" id="Phobius"/>
    </source>
</evidence>
<keyword evidence="1" id="KW-1133">Transmembrane helix</keyword>
<proteinExistence type="predicted"/>
<evidence type="ECO:0000313" key="2">
    <source>
        <dbReference type="EMBL" id="PPA93375.1"/>
    </source>
</evidence>
<name>A0AAP8U423_BRELA</name>
<keyword evidence="1" id="KW-0812">Transmembrane</keyword>
<dbReference type="EMBL" id="PRKQ01000026">
    <property type="protein sequence ID" value="PPA93375.1"/>
    <property type="molecule type" value="Genomic_DNA"/>
</dbReference>
<protein>
    <submittedName>
        <fullName evidence="2">Uncharacterized protein</fullName>
    </submittedName>
</protein>
<feature type="transmembrane region" description="Helical" evidence="1">
    <location>
        <begin position="6"/>
        <end position="29"/>
    </location>
</feature>
<keyword evidence="1" id="KW-0472">Membrane</keyword>
<reference evidence="2 3" key="1">
    <citation type="submission" date="2018-02" db="EMBL/GenBank/DDBJ databases">
        <title>Comparative analysis of genomes of three Brevibacillus laterosporus strains producers of potent antimicrobials isolated from silage.</title>
        <authorList>
            <person name="Kojic M."/>
            <person name="Miljkovic M."/>
            <person name="Studholme D."/>
            <person name="Filipic B."/>
        </authorList>
    </citation>
    <scope>NUCLEOTIDE SEQUENCE [LARGE SCALE GENOMIC DNA]</scope>
    <source>
        <strain evidence="2 3">BGSP11</strain>
    </source>
</reference>
<accession>A0AAP8U423</accession>
<evidence type="ECO:0000313" key="3">
    <source>
        <dbReference type="Proteomes" id="UP000239759"/>
    </source>
</evidence>